<name>A0AAW1QSA6_9CHLO</name>
<organism evidence="1 2">
    <name type="scientific">[Myrmecia] bisecta</name>
    <dbReference type="NCBI Taxonomy" id="41462"/>
    <lineage>
        <taxon>Eukaryota</taxon>
        <taxon>Viridiplantae</taxon>
        <taxon>Chlorophyta</taxon>
        <taxon>core chlorophytes</taxon>
        <taxon>Trebouxiophyceae</taxon>
        <taxon>Trebouxiales</taxon>
        <taxon>Trebouxiaceae</taxon>
        <taxon>Myrmecia</taxon>
    </lineage>
</organism>
<evidence type="ECO:0000313" key="1">
    <source>
        <dbReference type="EMBL" id="KAK9824355.1"/>
    </source>
</evidence>
<keyword evidence="2" id="KW-1185">Reference proteome</keyword>
<accession>A0AAW1QSA6</accession>
<gene>
    <name evidence="1" type="ORF">WJX72_009649</name>
</gene>
<dbReference type="Proteomes" id="UP001489004">
    <property type="component" value="Unassembled WGS sequence"/>
</dbReference>
<dbReference type="AlphaFoldDB" id="A0AAW1QSA6"/>
<evidence type="ECO:0000313" key="2">
    <source>
        <dbReference type="Proteomes" id="UP001489004"/>
    </source>
</evidence>
<protein>
    <submittedName>
        <fullName evidence="1">Uncharacterized protein</fullName>
    </submittedName>
</protein>
<reference evidence="1 2" key="1">
    <citation type="journal article" date="2024" name="Nat. Commun.">
        <title>Phylogenomics reveals the evolutionary origins of lichenization in chlorophyte algae.</title>
        <authorList>
            <person name="Puginier C."/>
            <person name="Libourel C."/>
            <person name="Otte J."/>
            <person name="Skaloud P."/>
            <person name="Haon M."/>
            <person name="Grisel S."/>
            <person name="Petersen M."/>
            <person name="Berrin J.G."/>
            <person name="Delaux P.M."/>
            <person name="Dal Grande F."/>
            <person name="Keller J."/>
        </authorList>
    </citation>
    <scope>NUCLEOTIDE SEQUENCE [LARGE SCALE GENOMIC DNA]</scope>
    <source>
        <strain evidence="1 2">SAG 2043</strain>
    </source>
</reference>
<comment type="caution">
    <text evidence="1">The sequence shown here is derived from an EMBL/GenBank/DDBJ whole genome shotgun (WGS) entry which is preliminary data.</text>
</comment>
<dbReference type="EMBL" id="JALJOR010000002">
    <property type="protein sequence ID" value="KAK9824355.1"/>
    <property type="molecule type" value="Genomic_DNA"/>
</dbReference>
<proteinExistence type="predicted"/>
<sequence length="167" mass="19534">MASHGVNLYSSAQLQPDVLERRQKNQDELKMRINHILQHNPRRKLAWDEHRIQELDKFALQHGKRCIMWDDEGAGFYMMLNWDWESNKPAKLVPERSSEPGWYANAMQLLKLPLLDVSVTEDRLAAWIDANTMQVHQFLGLLGKLRRDDNGALVLDDPYWQQLQMAA</sequence>